<geneLocation type="plasmid" evidence="4 5">
    <name>unnamed1</name>
</geneLocation>
<keyword evidence="1" id="KW-1133">Transmembrane helix</keyword>
<evidence type="ECO:0000313" key="4">
    <source>
        <dbReference type="EMBL" id="WEA15025.1"/>
    </source>
</evidence>
<keyword evidence="2" id="KW-0732">Signal</keyword>
<dbReference type="InterPro" id="IPR013783">
    <property type="entry name" value="Ig-like_fold"/>
</dbReference>
<dbReference type="InterPro" id="IPR022038">
    <property type="entry name" value="Ig-like_bact"/>
</dbReference>
<dbReference type="RefSeq" id="WP_081168746.1">
    <property type="nucleotide sequence ID" value="NZ_CP118628.1"/>
</dbReference>
<sequence length="599" mass="66605">MKTLKGLLFLVISLFLLTSTVEVNATTIKHFMDTTEEVQIAERKIHMTFKKVIPEALQNVQANIEVLNNKNGKIATFNGVTIGEEGEISDSRIYQFDSALDSSFFSSVMNPTLTKKENLKKITSELPALGESDQFILSSGILLLITVSGIYLVSRKRRKGKWLLLIILIGGTSRVLPTSTAFALDTPNYDLSQYEVYTDGQYTIKLTLTANYKMDNDVTPPLESNQSSLTVHDSILYVGDSWNAKDNFDNAKDQSGKLVDFSKITVNGKVDTSTVGDYTVSYRYQGIKKDAHITVKANQSSLTVHDSTLYVGDHWKAEDNFVSATDKEGKNLDFSYISVEGIVDTSKASTYEIVYSYQNKIAKAKVTVEEKNMPINNGDGTVDFMNQTWDIMKDYGNGNVMIAGLEAIKPEGLPFVRFNSTGYYYQEDIDQLNGYDESLPKTLLDDWYNKNVSGTSVEKYIQPVTPLNPILGKMKQLGWTSNTVGDWGNDPVKRQLWRDEIMAPDKYPTLVGTGKKQAFLMSASDVVKNTDQVGHFTDEASKHLVNLTNKGISDVYLRTPGEQVKATLMLSKIFPNFIASNFIEASGASTIPTLVVNIP</sequence>
<feature type="transmembrane region" description="Helical" evidence="1">
    <location>
        <begin position="135"/>
        <end position="153"/>
    </location>
</feature>
<evidence type="ECO:0000256" key="1">
    <source>
        <dbReference type="SAM" id="Phobius"/>
    </source>
</evidence>
<keyword evidence="4" id="KW-0614">Plasmid</keyword>
<dbReference type="Gene3D" id="2.60.40.10">
    <property type="entry name" value="Immunoglobulins"/>
    <property type="match status" value="2"/>
</dbReference>
<evidence type="ECO:0000313" key="5">
    <source>
        <dbReference type="Proteomes" id="UP001217324"/>
    </source>
</evidence>
<gene>
    <name evidence="4" type="ORF">PWF74_10605</name>
</gene>
<keyword evidence="1" id="KW-0812">Transmembrane</keyword>
<evidence type="ECO:0000259" key="3">
    <source>
        <dbReference type="Pfam" id="PF07523"/>
    </source>
</evidence>
<protein>
    <submittedName>
        <fullName evidence="4">Bacterial Ig-like domain-containing protein</fullName>
    </submittedName>
</protein>
<evidence type="ECO:0000256" key="2">
    <source>
        <dbReference type="SAM" id="SignalP"/>
    </source>
</evidence>
<feature type="signal peptide" evidence="2">
    <location>
        <begin position="1"/>
        <end position="25"/>
    </location>
</feature>
<feature type="domain" description="Ig-like" evidence="3">
    <location>
        <begin position="230"/>
        <end position="295"/>
    </location>
</feature>
<dbReference type="Pfam" id="PF07523">
    <property type="entry name" value="Big_3"/>
    <property type="match status" value="2"/>
</dbReference>
<reference evidence="4" key="1">
    <citation type="submission" date="2023-02" db="EMBL/GenBank/DDBJ databases">
        <title>Comparative genomics and fermentation flavor characterization of five lactic acid bacteria reveal flavor biosynthesis metabolic pathways in fermented muskmelon puree.</title>
        <authorList>
            <person name="Yuan L."/>
            <person name="Li M."/>
            <person name="Xu X."/>
            <person name="Lao F."/>
            <person name="Wu J."/>
        </authorList>
    </citation>
    <scope>NUCLEOTIDE SEQUENCE</scope>
    <source>
        <strain evidence="4">Pa-2</strain>
        <plasmid evidence="4">unnamed1</plasmid>
    </source>
</reference>
<feature type="domain" description="Ig-like" evidence="3">
    <location>
        <begin position="303"/>
        <end position="368"/>
    </location>
</feature>
<dbReference type="Proteomes" id="UP001217324">
    <property type="component" value="Plasmid unnamed1"/>
</dbReference>
<dbReference type="EMBL" id="CP118628">
    <property type="protein sequence ID" value="WEA15025.1"/>
    <property type="molecule type" value="Genomic_DNA"/>
</dbReference>
<name>A0AAX3NG61_9LACT</name>
<keyword evidence="1" id="KW-0472">Membrane</keyword>
<feature type="chain" id="PRO_5043903960" evidence="2">
    <location>
        <begin position="26"/>
        <end position="599"/>
    </location>
</feature>
<accession>A0AAX3NG61</accession>
<organism evidence="4 5">
    <name type="scientific">Lactococcus garvieae</name>
    <dbReference type="NCBI Taxonomy" id="1363"/>
    <lineage>
        <taxon>Bacteria</taxon>
        <taxon>Bacillati</taxon>
        <taxon>Bacillota</taxon>
        <taxon>Bacilli</taxon>
        <taxon>Lactobacillales</taxon>
        <taxon>Streptococcaceae</taxon>
        <taxon>Lactococcus</taxon>
    </lineage>
</organism>
<feature type="transmembrane region" description="Helical" evidence="1">
    <location>
        <begin position="162"/>
        <end position="184"/>
    </location>
</feature>
<proteinExistence type="predicted"/>
<dbReference type="AlphaFoldDB" id="A0AAX3NG61"/>